<proteinExistence type="inferred from homology"/>
<dbReference type="PANTHER" id="PTHR48080">
    <property type="entry name" value="D-GALACTONATE DEHYDRATASE-RELATED"/>
    <property type="match status" value="1"/>
</dbReference>
<dbReference type="SFLD" id="SFLDG00180">
    <property type="entry name" value="muconate_cycloisomerase"/>
    <property type="match status" value="1"/>
</dbReference>
<dbReference type="InterPro" id="IPR013341">
    <property type="entry name" value="Mandelate_racemase_N_dom"/>
</dbReference>
<dbReference type="OrthoDB" id="9775391at2"/>
<dbReference type="KEGG" id="bgok:Pr1d_36040"/>
<dbReference type="Gene3D" id="3.20.20.120">
    <property type="entry name" value="Enolase-like C-terminal domain"/>
    <property type="match status" value="1"/>
</dbReference>
<evidence type="ECO:0000256" key="4">
    <source>
        <dbReference type="ARBA" id="ARBA00023235"/>
    </source>
</evidence>
<dbReference type="InterPro" id="IPR013342">
    <property type="entry name" value="Mandelate_racemase_C"/>
</dbReference>
<organism evidence="9 10">
    <name type="scientific">Bythopirellula goksoeyrii</name>
    <dbReference type="NCBI Taxonomy" id="1400387"/>
    <lineage>
        <taxon>Bacteria</taxon>
        <taxon>Pseudomonadati</taxon>
        <taxon>Planctomycetota</taxon>
        <taxon>Planctomycetia</taxon>
        <taxon>Pirellulales</taxon>
        <taxon>Lacipirellulaceae</taxon>
        <taxon>Bythopirellula</taxon>
    </lineage>
</organism>
<dbReference type="InterPro" id="IPR034593">
    <property type="entry name" value="DgoD-like"/>
</dbReference>
<dbReference type="RefSeq" id="WP_148074657.1">
    <property type="nucleotide sequence ID" value="NZ_CP042913.1"/>
</dbReference>
<name>A0A5B9QFG1_9BACT</name>
<dbReference type="AlphaFoldDB" id="A0A5B9QFG1"/>
<dbReference type="EMBL" id="CP042913">
    <property type="protein sequence ID" value="QEG36292.1"/>
    <property type="molecule type" value="Genomic_DNA"/>
</dbReference>
<gene>
    <name evidence="9" type="primary">ykfB</name>
    <name evidence="9" type="ORF">Pr1d_36040</name>
</gene>
<comment type="cofactor">
    <cofactor evidence="6 7">
        <name>Mg(2+)</name>
        <dbReference type="ChEBI" id="CHEBI:18420"/>
    </cofactor>
    <text evidence="6 7">Binds 1 Mg(2+) ion per subunit.</text>
</comment>
<feature type="domain" description="Mandelate racemase/muconate lactonizing enzyme C-terminal" evidence="8">
    <location>
        <begin position="136"/>
        <end position="226"/>
    </location>
</feature>
<evidence type="ECO:0000259" key="8">
    <source>
        <dbReference type="SMART" id="SM00922"/>
    </source>
</evidence>
<feature type="active site" description="Proton acceptor; specific for (R)-substrate epimerization" evidence="5">
    <location>
        <position position="155"/>
    </location>
</feature>
<dbReference type="PANTHER" id="PTHR48080:SF3">
    <property type="entry name" value="ENOLASE SUPERFAMILY MEMBER DDB_G0284701"/>
    <property type="match status" value="1"/>
</dbReference>
<dbReference type="Proteomes" id="UP000323917">
    <property type="component" value="Chromosome"/>
</dbReference>
<dbReference type="InterPro" id="IPR029065">
    <property type="entry name" value="Enolase_C-like"/>
</dbReference>
<dbReference type="SMART" id="SM00922">
    <property type="entry name" value="MR_MLE"/>
    <property type="match status" value="1"/>
</dbReference>
<dbReference type="EC" id="5.1.1.-" evidence="7"/>
<evidence type="ECO:0000313" key="10">
    <source>
        <dbReference type="Proteomes" id="UP000323917"/>
    </source>
</evidence>
<dbReference type="Pfam" id="PF02746">
    <property type="entry name" value="MR_MLE_N"/>
    <property type="match status" value="1"/>
</dbReference>
<dbReference type="CDD" id="cd03319">
    <property type="entry name" value="L-Ala-DL-Glu_epimerase"/>
    <property type="match status" value="1"/>
</dbReference>
<accession>A0A5B9QFG1</accession>
<comment type="similarity">
    <text evidence="1 7">Belongs to the mandelate racemase/muconate lactonizing enzyme family.</text>
</comment>
<feature type="active site" description="Proton acceptor; specific for (S)-substrate epimerization" evidence="5">
    <location>
        <position position="252"/>
    </location>
</feature>
<feature type="binding site" evidence="6">
    <location>
        <position position="205"/>
    </location>
    <ligand>
        <name>Mg(2+)</name>
        <dbReference type="ChEBI" id="CHEBI:18420"/>
    </ligand>
</feature>
<evidence type="ECO:0000256" key="5">
    <source>
        <dbReference type="PIRSR" id="PIRSR634603-1"/>
    </source>
</evidence>
<feature type="binding site" evidence="6">
    <location>
        <position position="230"/>
    </location>
    <ligand>
        <name>Mg(2+)</name>
        <dbReference type="ChEBI" id="CHEBI:18420"/>
    </ligand>
</feature>
<evidence type="ECO:0000256" key="6">
    <source>
        <dbReference type="PIRSR" id="PIRSR634603-3"/>
    </source>
</evidence>
<dbReference type="InterPro" id="IPR029017">
    <property type="entry name" value="Enolase-like_N"/>
</dbReference>
<evidence type="ECO:0000256" key="1">
    <source>
        <dbReference type="ARBA" id="ARBA00008031"/>
    </source>
</evidence>
<dbReference type="SUPFAM" id="SSF51604">
    <property type="entry name" value="Enolase C-terminal domain-like"/>
    <property type="match status" value="1"/>
</dbReference>
<protein>
    <recommendedName>
        <fullName evidence="7">Dipeptide epimerase</fullName>
        <ecNumber evidence="7">5.1.1.-</ecNumber>
    </recommendedName>
</protein>
<reference evidence="9 10" key="1">
    <citation type="submission" date="2019-08" db="EMBL/GenBank/DDBJ databases">
        <title>Deep-cultivation of Planctomycetes and their phenomic and genomic characterization uncovers novel biology.</title>
        <authorList>
            <person name="Wiegand S."/>
            <person name="Jogler M."/>
            <person name="Boedeker C."/>
            <person name="Pinto D."/>
            <person name="Vollmers J."/>
            <person name="Rivas-Marin E."/>
            <person name="Kohn T."/>
            <person name="Peeters S.H."/>
            <person name="Heuer A."/>
            <person name="Rast P."/>
            <person name="Oberbeckmann S."/>
            <person name="Bunk B."/>
            <person name="Jeske O."/>
            <person name="Meyerdierks A."/>
            <person name="Storesund J.E."/>
            <person name="Kallscheuer N."/>
            <person name="Luecker S."/>
            <person name="Lage O.M."/>
            <person name="Pohl T."/>
            <person name="Merkel B.J."/>
            <person name="Hornburger P."/>
            <person name="Mueller R.-W."/>
            <person name="Bruemmer F."/>
            <person name="Labrenz M."/>
            <person name="Spormann A.M."/>
            <person name="Op den Camp H."/>
            <person name="Overmann J."/>
            <person name="Amann R."/>
            <person name="Jetten M.S.M."/>
            <person name="Mascher T."/>
            <person name="Medema M.H."/>
            <person name="Devos D.P."/>
            <person name="Kaster A.-K."/>
            <person name="Ovreas L."/>
            <person name="Rohde M."/>
            <person name="Galperin M.Y."/>
            <person name="Jogler C."/>
        </authorList>
    </citation>
    <scope>NUCLEOTIDE SEQUENCE [LARGE SCALE GENOMIC DNA]</scope>
    <source>
        <strain evidence="9 10">Pr1d</strain>
    </source>
</reference>
<dbReference type="Gene3D" id="3.30.390.10">
    <property type="entry name" value="Enolase-like, N-terminal domain"/>
    <property type="match status" value="1"/>
</dbReference>
<evidence type="ECO:0000256" key="2">
    <source>
        <dbReference type="ARBA" id="ARBA00022723"/>
    </source>
</evidence>
<dbReference type="GO" id="GO:0016855">
    <property type="term" value="F:racemase and epimerase activity, acting on amino acids and derivatives"/>
    <property type="evidence" value="ECO:0007669"/>
    <property type="project" value="UniProtKB-UniRule"/>
</dbReference>
<dbReference type="SUPFAM" id="SSF54826">
    <property type="entry name" value="Enolase N-terminal domain-like"/>
    <property type="match status" value="1"/>
</dbReference>
<evidence type="ECO:0000313" key="9">
    <source>
        <dbReference type="EMBL" id="QEG36292.1"/>
    </source>
</evidence>
<evidence type="ECO:0000256" key="7">
    <source>
        <dbReference type="RuleBase" id="RU366006"/>
    </source>
</evidence>
<keyword evidence="2 6" id="KW-0479">Metal-binding</keyword>
<dbReference type="GO" id="GO:0046872">
    <property type="term" value="F:metal ion binding"/>
    <property type="evidence" value="ECO:0007669"/>
    <property type="project" value="UniProtKB-KW"/>
</dbReference>
<keyword evidence="3 6" id="KW-0460">Magnesium</keyword>
<dbReference type="InterPro" id="IPR036849">
    <property type="entry name" value="Enolase-like_C_sf"/>
</dbReference>
<feature type="binding site" evidence="6">
    <location>
        <position position="179"/>
    </location>
    <ligand>
        <name>Mg(2+)</name>
        <dbReference type="ChEBI" id="CHEBI:18420"/>
    </ligand>
</feature>
<keyword evidence="4 7" id="KW-0413">Isomerase</keyword>
<keyword evidence="10" id="KW-1185">Reference proteome</keyword>
<dbReference type="InterPro" id="IPR034603">
    <property type="entry name" value="Dipeptide_epimerase"/>
</dbReference>
<dbReference type="SFLD" id="SFLDS00001">
    <property type="entry name" value="Enolase"/>
    <property type="match status" value="1"/>
</dbReference>
<sequence>MKLSLYPFNLQLKHVFRISRDSQSEQATLVIELNDGRHNGFGEAPTDPFYEITIENLTNSLESIRTLLEPVRQIEPEIIWQQASELMPDNLFALSALDQAAYDLWGKQKGLPVYQLWGLDNADNVPSSFTIGIDEISQMVERIVEVPDWPIYKIKLGTENDIEIVRELREHTKSLFRVDANCGWNAEQTVHNSRILRTLGVEFIEQPLDPEDWDGAKYVFENAMLPIIADESCVSEDDIERCHKYFHGVNIKLCKCGGITPARRMIKAARELCMKTMIGCMVESSVGISAIAQLLPMLDYVDMDGAELLREDVATGVILEKGHCLYPEENGTGAQLLQHCSIS</sequence>
<dbReference type="Pfam" id="PF13378">
    <property type="entry name" value="MR_MLE_C"/>
    <property type="match status" value="1"/>
</dbReference>
<evidence type="ECO:0000256" key="3">
    <source>
        <dbReference type="ARBA" id="ARBA00022842"/>
    </source>
</evidence>